<feature type="compositionally biased region" description="Basic residues" evidence="1">
    <location>
        <begin position="1"/>
        <end position="13"/>
    </location>
</feature>
<organism evidence="2">
    <name type="scientific">Polytomella parva</name>
    <dbReference type="NCBI Taxonomy" id="51329"/>
    <lineage>
        <taxon>Eukaryota</taxon>
        <taxon>Viridiplantae</taxon>
        <taxon>Chlorophyta</taxon>
        <taxon>core chlorophytes</taxon>
        <taxon>Chlorophyceae</taxon>
        <taxon>CS clade</taxon>
        <taxon>Chlamydomonadales</taxon>
        <taxon>Chlamydomonadaceae</taxon>
        <taxon>Polytomella</taxon>
    </lineage>
</organism>
<gene>
    <name evidence="2" type="ORF">PPAR00522_LOCUS1</name>
</gene>
<proteinExistence type="predicted"/>
<dbReference type="AlphaFoldDB" id="A0A7S0UIA3"/>
<dbReference type="EMBL" id="HBFM01000001">
    <property type="protein sequence ID" value="CAD8763618.1"/>
    <property type="molecule type" value="Transcribed_RNA"/>
</dbReference>
<name>A0A7S0UIA3_9CHLO</name>
<feature type="region of interest" description="Disordered" evidence="1">
    <location>
        <begin position="1"/>
        <end position="20"/>
    </location>
</feature>
<evidence type="ECO:0000256" key="1">
    <source>
        <dbReference type="SAM" id="MobiDB-lite"/>
    </source>
</evidence>
<sequence>MSKKNNKGTKRRQHTFDLQREKELLQLQKVKQDKKEQSICARGGITKVKSKGFRLRKGAVIKGIKVTDSESKKKIKLLVKKSAAKAVQFGMDMDTKPVVVKKKKSTKPSGTKTKTKTKMNIDE</sequence>
<accession>A0A7S0UIA3</accession>
<reference evidence="2" key="1">
    <citation type="submission" date="2021-01" db="EMBL/GenBank/DDBJ databases">
        <authorList>
            <person name="Corre E."/>
            <person name="Pelletier E."/>
            <person name="Niang G."/>
            <person name="Scheremetjew M."/>
            <person name="Finn R."/>
            <person name="Kale V."/>
            <person name="Holt S."/>
            <person name="Cochrane G."/>
            <person name="Meng A."/>
            <person name="Brown T."/>
            <person name="Cohen L."/>
        </authorList>
    </citation>
    <scope>NUCLEOTIDE SEQUENCE</scope>
    <source>
        <strain evidence="2">SAG 63-3</strain>
    </source>
</reference>
<evidence type="ECO:0000313" key="2">
    <source>
        <dbReference type="EMBL" id="CAD8763618.1"/>
    </source>
</evidence>
<feature type="region of interest" description="Disordered" evidence="1">
    <location>
        <begin position="98"/>
        <end position="123"/>
    </location>
</feature>
<protein>
    <submittedName>
        <fullName evidence="2">Uncharacterized protein</fullName>
    </submittedName>
</protein>